<name>A0AAV7WU54_PLEWA</name>
<evidence type="ECO:0000313" key="1">
    <source>
        <dbReference type="EMBL" id="KAJ1215610.1"/>
    </source>
</evidence>
<sequence>MVSKTKREISLLDMLMIPAGTPKGVEEAHWLDMGQPEGTVVRTFLEALFSSLQEDLQAVKRYLSPDLREVQKDLDEVGERVASLQRKDDD</sequence>
<dbReference type="AlphaFoldDB" id="A0AAV7WU54"/>
<reference evidence="1" key="1">
    <citation type="journal article" date="2022" name="bioRxiv">
        <title>Sequencing and chromosome-scale assembly of the giantPleurodeles waltlgenome.</title>
        <authorList>
            <person name="Brown T."/>
            <person name="Elewa A."/>
            <person name="Iarovenko S."/>
            <person name="Subramanian E."/>
            <person name="Araus A.J."/>
            <person name="Petzold A."/>
            <person name="Susuki M."/>
            <person name="Suzuki K.-i.T."/>
            <person name="Hayashi T."/>
            <person name="Toyoda A."/>
            <person name="Oliveira C."/>
            <person name="Osipova E."/>
            <person name="Leigh N.D."/>
            <person name="Simon A."/>
            <person name="Yun M.H."/>
        </authorList>
    </citation>
    <scope>NUCLEOTIDE SEQUENCE</scope>
    <source>
        <strain evidence="1">20211129_DDA</strain>
        <tissue evidence="1">Liver</tissue>
    </source>
</reference>
<accession>A0AAV7WU54</accession>
<dbReference type="EMBL" id="JANPWB010000001">
    <property type="protein sequence ID" value="KAJ1215610.1"/>
    <property type="molecule type" value="Genomic_DNA"/>
</dbReference>
<keyword evidence="2" id="KW-1185">Reference proteome</keyword>
<proteinExistence type="predicted"/>
<evidence type="ECO:0000313" key="2">
    <source>
        <dbReference type="Proteomes" id="UP001066276"/>
    </source>
</evidence>
<organism evidence="1 2">
    <name type="scientific">Pleurodeles waltl</name>
    <name type="common">Iberian ribbed newt</name>
    <dbReference type="NCBI Taxonomy" id="8319"/>
    <lineage>
        <taxon>Eukaryota</taxon>
        <taxon>Metazoa</taxon>
        <taxon>Chordata</taxon>
        <taxon>Craniata</taxon>
        <taxon>Vertebrata</taxon>
        <taxon>Euteleostomi</taxon>
        <taxon>Amphibia</taxon>
        <taxon>Batrachia</taxon>
        <taxon>Caudata</taxon>
        <taxon>Salamandroidea</taxon>
        <taxon>Salamandridae</taxon>
        <taxon>Pleurodelinae</taxon>
        <taxon>Pleurodeles</taxon>
    </lineage>
</organism>
<dbReference type="Proteomes" id="UP001066276">
    <property type="component" value="Chromosome 1_1"/>
</dbReference>
<comment type="caution">
    <text evidence="1">The sequence shown here is derived from an EMBL/GenBank/DDBJ whole genome shotgun (WGS) entry which is preliminary data.</text>
</comment>
<protein>
    <submittedName>
        <fullName evidence="1">Uncharacterized protein</fullName>
    </submittedName>
</protein>
<gene>
    <name evidence="1" type="ORF">NDU88_003218</name>
</gene>